<dbReference type="PROSITE" id="PS51257">
    <property type="entry name" value="PROKAR_LIPOPROTEIN"/>
    <property type="match status" value="1"/>
</dbReference>
<dbReference type="AlphaFoldDB" id="A0A078MTX5"/>
<dbReference type="PATRIC" id="fig|1461584.3.peg.3007"/>
<reference evidence="1" key="1">
    <citation type="submission" date="2014-07" db="EMBL/GenBank/DDBJ databases">
        <authorList>
            <person name="Urmite Genomes Urmite Genomes"/>
        </authorList>
    </citation>
    <scope>NUCLEOTIDE SEQUENCE</scope>
    <source>
        <strain evidence="1">11W110_air</strain>
    </source>
</reference>
<evidence type="ECO:0000313" key="1">
    <source>
        <dbReference type="EMBL" id="CEA09659.1"/>
    </source>
</evidence>
<name>A0A078MTX5_9MICC</name>
<proteinExistence type="predicted"/>
<sequence length="169" mass="18615">MNRRRAAVTGLVLVLGLVGCAKESSKAAGDGDELTWQEAKARTQAMELEIAESLPQDKLANVDQELTGLLIRCSDSSVNWHGATTVTLIEGTDPEPLVRELEEKYQDSRFAIKVRDPAPAGHYEVQLRSPDDAEMYIIKRGAEEPYTIRIASGSACFPWLEGEYMGGKF</sequence>
<protein>
    <recommendedName>
        <fullName evidence="2">Lipoprotein</fullName>
    </recommendedName>
</protein>
<gene>
    <name evidence="1" type="ORF">BN1051_03031</name>
</gene>
<dbReference type="EMBL" id="LN483072">
    <property type="protein sequence ID" value="CEA09659.1"/>
    <property type="molecule type" value="Genomic_DNA"/>
</dbReference>
<organism evidence="1">
    <name type="scientific">Arthrobacter saudimassiliensis</name>
    <dbReference type="NCBI Taxonomy" id="1461584"/>
    <lineage>
        <taxon>Bacteria</taxon>
        <taxon>Bacillati</taxon>
        <taxon>Actinomycetota</taxon>
        <taxon>Actinomycetes</taxon>
        <taxon>Micrococcales</taxon>
        <taxon>Micrococcaceae</taxon>
        <taxon>Arthrobacter</taxon>
    </lineage>
</organism>
<accession>A0A078MTX5</accession>
<evidence type="ECO:0008006" key="2">
    <source>
        <dbReference type="Google" id="ProtNLM"/>
    </source>
</evidence>